<feature type="compositionally biased region" description="Polar residues" evidence="9">
    <location>
        <begin position="367"/>
        <end position="386"/>
    </location>
</feature>
<reference evidence="12" key="1">
    <citation type="submission" date="2012-04" db="EMBL/GenBank/DDBJ databases">
        <title>The Genome Sequence of Loa loa.</title>
        <authorList>
            <consortium name="The Broad Institute Genome Sequencing Platform"/>
            <consortium name="Broad Institute Genome Sequencing Center for Infectious Disease"/>
            <person name="Nutman T.B."/>
            <person name="Fink D.L."/>
            <person name="Russ C."/>
            <person name="Young S."/>
            <person name="Zeng Q."/>
            <person name="Gargeya S."/>
            <person name="Alvarado L."/>
            <person name="Berlin A."/>
            <person name="Chapman S.B."/>
            <person name="Chen Z."/>
            <person name="Freedman E."/>
            <person name="Gellesch M."/>
            <person name="Goldberg J."/>
            <person name="Griggs A."/>
            <person name="Gujja S."/>
            <person name="Heilman E.R."/>
            <person name="Heiman D."/>
            <person name="Howarth C."/>
            <person name="Mehta T."/>
            <person name="Neiman D."/>
            <person name="Pearson M."/>
            <person name="Roberts A."/>
            <person name="Saif S."/>
            <person name="Shea T."/>
            <person name="Shenoy N."/>
            <person name="Sisk P."/>
            <person name="Stolte C."/>
            <person name="Sykes S."/>
            <person name="White J."/>
            <person name="Yandava C."/>
            <person name="Haas B."/>
            <person name="Henn M.R."/>
            <person name="Nusbaum C."/>
            <person name="Birren B."/>
        </authorList>
    </citation>
    <scope>NUCLEOTIDE SEQUENCE [LARGE SCALE GENOMIC DNA]</scope>
</reference>
<protein>
    <submittedName>
        <fullName evidence="13">Ion_trans_2 domain-containing protein</fullName>
    </submittedName>
</protein>
<evidence type="ECO:0000256" key="4">
    <source>
        <dbReference type="ARBA" id="ARBA00022989"/>
    </source>
</evidence>
<proteinExistence type="inferred from homology"/>
<evidence type="ECO:0000256" key="1">
    <source>
        <dbReference type="ARBA" id="ARBA00004141"/>
    </source>
</evidence>
<evidence type="ECO:0000313" key="12">
    <source>
        <dbReference type="Proteomes" id="UP000095285"/>
    </source>
</evidence>
<evidence type="ECO:0000256" key="10">
    <source>
        <dbReference type="SAM" id="Phobius"/>
    </source>
</evidence>
<organism evidence="12 13">
    <name type="scientific">Loa loa</name>
    <name type="common">Eye worm</name>
    <name type="synonym">Filaria loa</name>
    <dbReference type="NCBI Taxonomy" id="7209"/>
    <lineage>
        <taxon>Eukaryota</taxon>
        <taxon>Metazoa</taxon>
        <taxon>Ecdysozoa</taxon>
        <taxon>Nematoda</taxon>
        <taxon>Chromadorea</taxon>
        <taxon>Rhabditida</taxon>
        <taxon>Spirurina</taxon>
        <taxon>Spiruromorpha</taxon>
        <taxon>Filarioidea</taxon>
        <taxon>Onchocercidae</taxon>
        <taxon>Loa</taxon>
    </lineage>
</organism>
<feature type="transmembrane region" description="Helical" evidence="10">
    <location>
        <begin position="512"/>
        <end position="533"/>
    </location>
</feature>
<dbReference type="AlphaFoldDB" id="A0A1I7VEZ5"/>
<keyword evidence="7 8" id="KW-0407">Ion channel</keyword>
<feature type="domain" description="Potassium channel" evidence="11">
    <location>
        <begin position="77"/>
        <end position="133"/>
    </location>
</feature>
<dbReference type="Proteomes" id="UP000095285">
    <property type="component" value="Unassembled WGS sequence"/>
</dbReference>
<feature type="region of interest" description="Disordered" evidence="9">
    <location>
        <begin position="352"/>
        <end position="424"/>
    </location>
</feature>
<evidence type="ECO:0000256" key="8">
    <source>
        <dbReference type="RuleBase" id="RU003857"/>
    </source>
</evidence>
<keyword evidence="12" id="KW-1185">Reference proteome</keyword>
<keyword evidence="5 8" id="KW-0406">Ion transport</keyword>
<name>A0A1I7VEZ5_LOALO</name>
<feature type="transmembrane region" description="Helical" evidence="10">
    <location>
        <begin position="112"/>
        <end position="130"/>
    </location>
</feature>
<dbReference type="InterPro" id="IPR013099">
    <property type="entry name" value="K_chnl_dom"/>
</dbReference>
<evidence type="ECO:0000256" key="2">
    <source>
        <dbReference type="ARBA" id="ARBA00022448"/>
    </source>
</evidence>
<comment type="similarity">
    <text evidence="8">Belongs to the two pore domain potassium channel (TC 1.A.1.8) family.</text>
</comment>
<dbReference type="InterPro" id="IPR003280">
    <property type="entry name" value="2pore_dom_K_chnl"/>
</dbReference>
<evidence type="ECO:0000259" key="11">
    <source>
        <dbReference type="Pfam" id="PF07885"/>
    </source>
</evidence>
<feature type="transmembrane region" description="Helical" evidence="10">
    <location>
        <begin position="570"/>
        <end position="592"/>
    </location>
</feature>
<keyword evidence="6 10" id="KW-0472">Membrane</keyword>
<feature type="region of interest" description="Disordered" evidence="9">
    <location>
        <begin position="648"/>
        <end position="714"/>
    </location>
</feature>
<evidence type="ECO:0000256" key="9">
    <source>
        <dbReference type="SAM" id="MobiDB-lite"/>
    </source>
</evidence>
<dbReference type="eggNOG" id="KOG1418">
    <property type="taxonomic scope" value="Eukaryota"/>
</dbReference>
<sequence>MFREIEYPEELKFQGHIENDTWTVVNELYRFIDSSDVIEEEEVKNKAHQLLKVFELQLVNAINFEGYDDKDEITPNYQWTFSGALLFSITVFTTIGYGHICPKTPLGRGMTMLYAMIGIPLMLLCLANIAESLAQVFTFVYFKVCCAYCRWQQNRRRICRSAISFRYHPNAPINARRVPPSRYNQRYPGIRRHGSLTRLYGPRLKSTFSDTKSIRSSRSFNNKYDTISLPARRNFATYNIRTSYDTYHKVSLRKGAPGMINRIRSNEISLRDSSLHSISESKQKRGCCNLSPKCAATERSYFTFKGGIPVRYQSDGKSRGAFVELKTYARGTAGTSTNLHSNVTGHISVPQLRAKARRKEEKEKDMSTVTTSSRIITNQRTSNSNSKESDSVILPQITVNDNVDEEDETNHQKKSLDNTEQTTAATTIKDYEQTETNEKLNSAASSSQDPIQQRSTGIVIERIMSANKPPSLDSSLLRSRSFRSAGSERSDDMSLRSIRRAGIPYKREKMPVSVGIITVILFIAGGAILFAIWEDWNLFDGAYYSFITLSTIGFGDIVPGQSLGEGSQEKLIVCALYLLFGMALIAMCFKLMQDDVVRKARWLGQKIGILGNKTEASRLGEILTSPILRILELQSNIAQSGVQAIRDTMSESESDVDDDNLVEEDDDADDDIVSEERIDQDKPTLSSGSSKRDDGESCSLTVRGDEKKYEGYQK</sequence>
<dbReference type="Gene3D" id="1.10.287.70">
    <property type="match status" value="2"/>
</dbReference>
<dbReference type="SUPFAM" id="SSF81324">
    <property type="entry name" value="Voltage-gated potassium channels"/>
    <property type="match status" value="2"/>
</dbReference>
<dbReference type="GO" id="GO:0005886">
    <property type="term" value="C:plasma membrane"/>
    <property type="evidence" value="ECO:0007669"/>
    <property type="project" value="TreeGrafter"/>
</dbReference>
<evidence type="ECO:0000313" key="13">
    <source>
        <dbReference type="WBParaSite" id="EN70_1829"/>
    </source>
</evidence>
<dbReference type="GO" id="GO:0030322">
    <property type="term" value="P:stabilization of membrane potential"/>
    <property type="evidence" value="ECO:0007669"/>
    <property type="project" value="TreeGrafter"/>
</dbReference>
<dbReference type="WBParaSite" id="EN70_1829">
    <property type="protein sequence ID" value="EN70_1829"/>
    <property type="gene ID" value="EN70_1829"/>
</dbReference>
<keyword evidence="3 8" id="KW-0812">Transmembrane</keyword>
<dbReference type="FunFam" id="1.10.287.70:FF:000265">
    <property type="entry name" value="TWiK family of potassium channels"/>
    <property type="match status" value="1"/>
</dbReference>
<feature type="compositionally biased region" description="Acidic residues" evidence="9">
    <location>
        <begin position="650"/>
        <end position="673"/>
    </location>
</feature>
<evidence type="ECO:0000256" key="5">
    <source>
        <dbReference type="ARBA" id="ARBA00023065"/>
    </source>
</evidence>
<dbReference type="PRINTS" id="PR01333">
    <property type="entry name" value="2POREKCHANEL"/>
</dbReference>
<evidence type="ECO:0000256" key="6">
    <source>
        <dbReference type="ARBA" id="ARBA00023136"/>
    </source>
</evidence>
<dbReference type="GO" id="GO:0022841">
    <property type="term" value="F:potassium ion leak channel activity"/>
    <property type="evidence" value="ECO:0007669"/>
    <property type="project" value="TreeGrafter"/>
</dbReference>
<accession>A0A1I7VEZ5</accession>
<comment type="subcellular location">
    <subcellularLocation>
        <location evidence="1">Membrane</location>
        <topology evidence="1">Multi-pass membrane protein</topology>
    </subcellularLocation>
</comment>
<dbReference type="GO" id="GO:0015271">
    <property type="term" value="F:outward rectifier potassium channel activity"/>
    <property type="evidence" value="ECO:0007669"/>
    <property type="project" value="TreeGrafter"/>
</dbReference>
<keyword evidence="4 10" id="KW-1133">Transmembrane helix</keyword>
<reference evidence="13" key="2">
    <citation type="submission" date="2016-11" db="UniProtKB">
        <authorList>
            <consortium name="WormBaseParasite"/>
        </authorList>
    </citation>
    <scope>IDENTIFICATION</scope>
</reference>
<feature type="transmembrane region" description="Helical" evidence="10">
    <location>
        <begin position="79"/>
        <end position="100"/>
    </location>
</feature>
<feature type="domain" description="Potassium channel" evidence="11">
    <location>
        <begin position="518"/>
        <end position="594"/>
    </location>
</feature>
<feature type="compositionally biased region" description="Basic and acidic residues" evidence="9">
    <location>
        <begin position="703"/>
        <end position="714"/>
    </location>
</feature>
<dbReference type="PANTHER" id="PTHR11003:SF337">
    <property type="entry name" value="POTASSIUM CHANNEL DOMAIN-CONTAINING PROTEIN"/>
    <property type="match status" value="1"/>
</dbReference>
<dbReference type="Pfam" id="PF07885">
    <property type="entry name" value="Ion_trans_2"/>
    <property type="match status" value="2"/>
</dbReference>
<evidence type="ECO:0000256" key="3">
    <source>
        <dbReference type="ARBA" id="ARBA00022692"/>
    </source>
</evidence>
<keyword evidence="2 8" id="KW-0813">Transport</keyword>
<evidence type="ECO:0000256" key="7">
    <source>
        <dbReference type="ARBA" id="ARBA00023303"/>
    </source>
</evidence>
<dbReference type="PANTHER" id="PTHR11003">
    <property type="entry name" value="POTASSIUM CHANNEL, SUBFAMILY K"/>
    <property type="match status" value="1"/>
</dbReference>